<dbReference type="InterPro" id="IPR009695">
    <property type="entry name" value="Diacylglyc_glucosyltr_N"/>
</dbReference>
<evidence type="ECO:0000259" key="5">
    <source>
        <dbReference type="Pfam" id="PF06925"/>
    </source>
</evidence>
<dbReference type="InterPro" id="IPR050519">
    <property type="entry name" value="Glycosyltransf_28_UgtP"/>
</dbReference>
<gene>
    <name evidence="6" type="ORF">VF724_11555</name>
</gene>
<comment type="similarity">
    <text evidence="1">Belongs to the glycosyltransferase 28 family.</text>
</comment>
<evidence type="ECO:0000256" key="2">
    <source>
        <dbReference type="ARBA" id="ARBA00022676"/>
    </source>
</evidence>
<dbReference type="PANTHER" id="PTHR43025:SF3">
    <property type="entry name" value="MONOGALACTOSYLDIACYLGLYCEROL SYNTHASE 1, CHLOROPLASTIC"/>
    <property type="match status" value="1"/>
</dbReference>
<feature type="signal peptide" evidence="4">
    <location>
        <begin position="1"/>
        <end position="18"/>
    </location>
</feature>
<dbReference type="EMBL" id="JAYJLD010000015">
    <property type="protein sequence ID" value="MEB3102297.1"/>
    <property type="molecule type" value="Genomic_DNA"/>
</dbReference>
<dbReference type="Proteomes" id="UP001310386">
    <property type="component" value="Unassembled WGS sequence"/>
</dbReference>
<dbReference type="RefSeq" id="WP_371754417.1">
    <property type="nucleotide sequence ID" value="NZ_JAYJLD010000015.1"/>
</dbReference>
<dbReference type="PANTHER" id="PTHR43025">
    <property type="entry name" value="MONOGALACTOSYLDIACYLGLYCEROL SYNTHASE"/>
    <property type="match status" value="1"/>
</dbReference>
<name>A0ABU5ZIH3_9BACL</name>
<accession>A0ABU5ZIH3</accession>
<keyword evidence="4" id="KW-0732">Signal</keyword>
<feature type="domain" description="Diacylglycerol glucosyltransferase N-terminal" evidence="5">
    <location>
        <begin position="15"/>
        <end position="179"/>
    </location>
</feature>
<keyword evidence="2" id="KW-0328">Glycosyltransferase</keyword>
<comment type="caution">
    <text evidence="6">The sequence shown here is derived from an EMBL/GenBank/DDBJ whole genome shotgun (WGS) entry which is preliminary data.</text>
</comment>
<keyword evidence="3" id="KW-0808">Transferase</keyword>
<dbReference type="Gene3D" id="3.40.50.2000">
    <property type="entry name" value="Glycogen Phosphorylase B"/>
    <property type="match status" value="1"/>
</dbReference>
<evidence type="ECO:0000256" key="4">
    <source>
        <dbReference type="SAM" id="SignalP"/>
    </source>
</evidence>
<feature type="chain" id="PRO_5046668938" evidence="4">
    <location>
        <begin position="19"/>
        <end position="370"/>
    </location>
</feature>
<dbReference type="SUPFAM" id="SSF53756">
    <property type="entry name" value="UDP-Glycosyltransferase/glycogen phosphorylase"/>
    <property type="match status" value="1"/>
</dbReference>
<keyword evidence="7" id="KW-1185">Reference proteome</keyword>
<evidence type="ECO:0000256" key="3">
    <source>
        <dbReference type="ARBA" id="ARBA00022679"/>
    </source>
</evidence>
<reference evidence="6" key="1">
    <citation type="submission" date="2023-12" db="EMBL/GenBank/DDBJ databases">
        <title>Fervidustalea candida gen. nov., sp. nov., a novel member of the family Paenibacillaceae isolated from a geothermal area.</title>
        <authorList>
            <person name="Li W.-J."/>
            <person name="Jiao J.-Y."/>
            <person name="Chen Y."/>
        </authorList>
    </citation>
    <scope>NUCLEOTIDE SEQUENCE</scope>
    <source>
        <strain evidence="6">SYSU GA230002</strain>
    </source>
</reference>
<sequence>MKILLLPFLNISSGHHQAADALMTSIGDVHSCSSCKKVDILQYSYQMIEPLVSAAYLKWIGFFPGSYSWIYRNLAYRRKTDHYYLYEAIFLKFMERLLIEEQPDYIFCTHSLPSYLLNRLKSVNSLHAPTVNVYTDYFINDIWGIRHADYHFVPDWHFKQYLMDKGVPEKRILITGIPIHPHIQRSEQAKKIKSTFPLNLLISGGSLGSGEILKLIGNLRLSGYIRYWVLCGKNLELYDTLSQMNHPLLRAFPYIRSRSDMNQLYDLADGIVAKPGGVTMSEAISKKLPIFIFHALPGQEEFNLQHLRSLGLVFLLKRETDIEQQILSVLLNKSVRENWNQRIDAYERKITDKNLALTLQRLFSNSSNDQ</sequence>
<evidence type="ECO:0000313" key="7">
    <source>
        <dbReference type="Proteomes" id="UP001310386"/>
    </source>
</evidence>
<protein>
    <submittedName>
        <fullName evidence="6">UDP-glucuronosyltransferase</fullName>
    </submittedName>
</protein>
<dbReference type="Pfam" id="PF06925">
    <property type="entry name" value="MGDG_synth"/>
    <property type="match status" value="1"/>
</dbReference>
<evidence type="ECO:0000313" key="6">
    <source>
        <dbReference type="EMBL" id="MEB3102297.1"/>
    </source>
</evidence>
<proteinExistence type="inferred from homology"/>
<evidence type="ECO:0000256" key="1">
    <source>
        <dbReference type="ARBA" id="ARBA00006962"/>
    </source>
</evidence>
<organism evidence="6 7">
    <name type="scientific">Ferviditalea candida</name>
    <dbReference type="NCBI Taxonomy" id="3108399"/>
    <lineage>
        <taxon>Bacteria</taxon>
        <taxon>Bacillati</taxon>
        <taxon>Bacillota</taxon>
        <taxon>Bacilli</taxon>
        <taxon>Bacillales</taxon>
        <taxon>Paenibacillaceae</taxon>
        <taxon>Ferviditalea</taxon>
    </lineage>
</organism>